<dbReference type="PROSITE" id="PS50893">
    <property type="entry name" value="ABC_TRANSPORTER_2"/>
    <property type="match status" value="1"/>
</dbReference>
<dbReference type="GO" id="GO:0016887">
    <property type="term" value="F:ATP hydrolysis activity"/>
    <property type="evidence" value="ECO:0007669"/>
    <property type="project" value="InterPro"/>
</dbReference>
<evidence type="ECO:0000256" key="3">
    <source>
        <dbReference type="ARBA" id="ARBA00022840"/>
    </source>
</evidence>
<evidence type="ECO:0000256" key="1">
    <source>
        <dbReference type="ARBA" id="ARBA00022448"/>
    </source>
</evidence>
<keyword evidence="6" id="KW-1185">Reference proteome</keyword>
<dbReference type="InterPro" id="IPR050153">
    <property type="entry name" value="Metal_Ion_Import_ABC"/>
</dbReference>
<protein>
    <submittedName>
        <fullName evidence="5">ATP-binding cassette domain-containing protein</fullName>
    </submittedName>
</protein>
<evidence type="ECO:0000256" key="2">
    <source>
        <dbReference type="ARBA" id="ARBA00022741"/>
    </source>
</evidence>
<reference evidence="5 6" key="1">
    <citation type="submission" date="2019-06" db="EMBL/GenBank/DDBJ databases">
        <title>Whole genome sequence for Cellvibrionaceae sp. R142.</title>
        <authorList>
            <person name="Wang G."/>
        </authorList>
    </citation>
    <scope>NUCLEOTIDE SEQUENCE [LARGE SCALE GENOMIC DNA]</scope>
    <source>
        <strain evidence="5 6">R142</strain>
    </source>
</reference>
<evidence type="ECO:0000259" key="4">
    <source>
        <dbReference type="PROSITE" id="PS50893"/>
    </source>
</evidence>
<dbReference type="RefSeq" id="WP_142902864.1">
    <property type="nucleotide sequence ID" value="NZ_ML660088.1"/>
</dbReference>
<dbReference type="InterPro" id="IPR003593">
    <property type="entry name" value="AAA+_ATPase"/>
</dbReference>
<dbReference type="AlphaFoldDB" id="A0A545U5B1"/>
<dbReference type="OrthoDB" id="9805029at2"/>
<name>A0A545U5B1_9GAMM</name>
<comment type="caution">
    <text evidence="5">The sequence shown here is derived from an EMBL/GenBank/DDBJ whole genome shotgun (WGS) entry which is preliminary data.</text>
</comment>
<evidence type="ECO:0000313" key="5">
    <source>
        <dbReference type="EMBL" id="TQV84658.1"/>
    </source>
</evidence>
<feature type="domain" description="ABC transporter" evidence="4">
    <location>
        <begin position="7"/>
        <end position="247"/>
    </location>
</feature>
<keyword evidence="3 5" id="KW-0067">ATP-binding</keyword>
<dbReference type="Gene3D" id="3.40.50.300">
    <property type="entry name" value="P-loop containing nucleotide triphosphate hydrolases"/>
    <property type="match status" value="1"/>
</dbReference>
<dbReference type="SUPFAM" id="SSF52540">
    <property type="entry name" value="P-loop containing nucleoside triphosphate hydrolases"/>
    <property type="match status" value="1"/>
</dbReference>
<dbReference type="InterPro" id="IPR003439">
    <property type="entry name" value="ABC_transporter-like_ATP-bd"/>
</dbReference>
<sequence>MHSDKLLEIVNATVYRGETRVFERLSLDIERGENVAIMGPNGAGKSTLLKLITREVYPVVQPDSHIRVLGRELIDIRRLRSVIGLVSHDLQAGYLACATGFDVVVSGFFGSVGMYRHLQPSAEQLQRVEALLERLGLVALRERMFMHLSTGQQRRLLLARALIHEPQTLILDEPTASLDIGAAFELLRTLRRLSDTGTALVLATHHIEEIIPEVDTVVLVAGGKVVERGRKRDVLTDAVLSELYRTPLRVLERDGYYRVIPA</sequence>
<dbReference type="InterPro" id="IPR027417">
    <property type="entry name" value="P-loop_NTPase"/>
</dbReference>
<proteinExistence type="predicted"/>
<dbReference type="GO" id="GO:0005524">
    <property type="term" value="F:ATP binding"/>
    <property type="evidence" value="ECO:0007669"/>
    <property type="project" value="UniProtKB-KW"/>
</dbReference>
<gene>
    <name evidence="5" type="ORF">FKG94_03810</name>
</gene>
<keyword evidence="2" id="KW-0547">Nucleotide-binding</keyword>
<dbReference type="Proteomes" id="UP000319732">
    <property type="component" value="Unassembled WGS sequence"/>
</dbReference>
<dbReference type="Pfam" id="PF00005">
    <property type="entry name" value="ABC_tran"/>
    <property type="match status" value="1"/>
</dbReference>
<organism evidence="5 6">
    <name type="scientific">Exilibacterium tricleocarpae</name>
    <dbReference type="NCBI Taxonomy" id="2591008"/>
    <lineage>
        <taxon>Bacteria</taxon>
        <taxon>Pseudomonadati</taxon>
        <taxon>Pseudomonadota</taxon>
        <taxon>Gammaproteobacteria</taxon>
        <taxon>Cellvibrionales</taxon>
        <taxon>Cellvibrionaceae</taxon>
        <taxon>Exilibacterium</taxon>
    </lineage>
</organism>
<accession>A0A545U5B1</accession>
<evidence type="ECO:0000313" key="6">
    <source>
        <dbReference type="Proteomes" id="UP000319732"/>
    </source>
</evidence>
<keyword evidence="1" id="KW-0813">Transport</keyword>
<dbReference type="EMBL" id="VHSG01000005">
    <property type="protein sequence ID" value="TQV84658.1"/>
    <property type="molecule type" value="Genomic_DNA"/>
</dbReference>
<dbReference type="SMART" id="SM00382">
    <property type="entry name" value="AAA"/>
    <property type="match status" value="1"/>
</dbReference>
<dbReference type="PANTHER" id="PTHR42734">
    <property type="entry name" value="METAL TRANSPORT SYSTEM ATP-BINDING PROTEIN TM_0124-RELATED"/>
    <property type="match status" value="1"/>
</dbReference>